<evidence type="ECO:0000256" key="4">
    <source>
        <dbReference type="ARBA" id="ARBA00022723"/>
    </source>
</evidence>
<dbReference type="InterPro" id="IPR007719">
    <property type="entry name" value="PCS_N"/>
</dbReference>
<dbReference type="FunFam" id="3.90.70.30:FF:000001">
    <property type="entry name" value="Glutathione gamma-glutamylcysteinyltransferase 1"/>
    <property type="match status" value="1"/>
</dbReference>
<gene>
    <name evidence="6" type="ORF">THAOC_01436</name>
</gene>
<dbReference type="GO" id="GO:0046938">
    <property type="term" value="P:phytochelatin biosynthetic process"/>
    <property type="evidence" value="ECO:0007669"/>
    <property type="project" value="InterPro"/>
</dbReference>
<dbReference type="EC" id="2.3.2.15" evidence="1"/>
<dbReference type="InterPro" id="IPR040409">
    <property type="entry name" value="PCS-like"/>
</dbReference>
<dbReference type="InterPro" id="IPR038156">
    <property type="entry name" value="PCS_N_sf"/>
</dbReference>
<dbReference type="GO" id="GO:0046872">
    <property type="term" value="F:metal ion binding"/>
    <property type="evidence" value="ECO:0007669"/>
    <property type="project" value="UniProtKB-KW"/>
</dbReference>
<comment type="caution">
    <text evidence="6">The sequence shown here is derived from an EMBL/GenBank/DDBJ whole genome shotgun (WGS) entry which is preliminary data.</text>
</comment>
<evidence type="ECO:0000256" key="2">
    <source>
        <dbReference type="ARBA" id="ARBA00022539"/>
    </source>
</evidence>
<sequence>MSSPPSRTFYRRQLPDTVISFSSAEGKRLFASALAGGGAHTFFPLIEQLQTQPEPAFCGLTTLVVCLNALSVDPRRSWKGPWRWYEEAMLNCCVDIEEVKKTGINFSTFACLAKCQGLTVEPVYGSNSTLEEFRNVVRRTCTAVSENDEQPTSFLIVSYTRKVLSQTGTGHFSPIGAYDEESDRVLVLDTARFKYGLHWVKLPLLFDALLPEDPETGKSRGYMTLSYGIDYTGRQTGDASLSPQLPLSLLFGSRKSKDFIRREYKRFMQDESNRVTFESVARFWTNNFTDNNRVWDLVEPQLQPVERDDIDMVKSLRVLIQVLLSNDKYGDTIAEELRPLSSEVTGQTMGSHCPSCIRPSTVSTQIGGRALDISHAEVFYVVYLASLTQEERREIVFGTELGKEVSVQVDDGARDQLLSEAALISYAIEHSDVE</sequence>
<feature type="domain" description="Peptidase C83" evidence="5">
    <location>
        <begin position="4"/>
        <end position="230"/>
    </location>
</feature>
<reference evidence="6 7" key="1">
    <citation type="journal article" date="2012" name="Genome Biol.">
        <title>Genome and low-iron response of an oceanic diatom adapted to chronic iron limitation.</title>
        <authorList>
            <person name="Lommer M."/>
            <person name="Specht M."/>
            <person name="Roy A.S."/>
            <person name="Kraemer L."/>
            <person name="Andreson R."/>
            <person name="Gutowska M.A."/>
            <person name="Wolf J."/>
            <person name="Bergner S.V."/>
            <person name="Schilhabel M.B."/>
            <person name="Klostermeier U.C."/>
            <person name="Beiko R.G."/>
            <person name="Rosenstiel P."/>
            <person name="Hippler M."/>
            <person name="Laroche J."/>
        </authorList>
    </citation>
    <scope>NUCLEOTIDE SEQUENCE [LARGE SCALE GENOMIC DNA]</scope>
    <source>
        <strain evidence="6 7">CCMP1005</strain>
    </source>
</reference>
<dbReference type="Gene3D" id="3.90.70.30">
    <property type="entry name" value="Phytochelatin synthase, N-terminal domain"/>
    <property type="match status" value="1"/>
</dbReference>
<keyword evidence="2" id="KW-0104">Cadmium</keyword>
<dbReference type="GO" id="GO:0016756">
    <property type="term" value="F:glutathione gamma-glutamylcysteinyltransferase activity"/>
    <property type="evidence" value="ECO:0007669"/>
    <property type="project" value="UniProtKB-EC"/>
</dbReference>
<keyword evidence="7" id="KW-1185">Reference proteome</keyword>
<evidence type="ECO:0000313" key="7">
    <source>
        <dbReference type="Proteomes" id="UP000266841"/>
    </source>
</evidence>
<organism evidence="6 7">
    <name type="scientific">Thalassiosira oceanica</name>
    <name type="common">Marine diatom</name>
    <dbReference type="NCBI Taxonomy" id="159749"/>
    <lineage>
        <taxon>Eukaryota</taxon>
        <taxon>Sar</taxon>
        <taxon>Stramenopiles</taxon>
        <taxon>Ochrophyta</taxon>
        <taxon>Bacillariophyta</taxon>
        <taxon>Coscinodiscophyceae</taxon>
        <taxon>Thalassiosirophycidae</taxon>
        <taxon>Thalassiosirales</taxon>
        <taxon>Thalassiosiraceae</taxon>
        <taxon>Thalassiosira</taxon>
    </lineage>
</organism>
<evidence type="ECO:0000313" key="6">
    <source>
        <dbReference type="EMBL" id="EJK76788.1"/>
    </source>
</evidence>
<evidence type="ECO:0000256" key="3">
    <source>
        <dbReference type="ARBA" id="ARBA00022679"/>
    </source>
</evidence>
<dbReference type="MEROPS" id="C83.003"/>
<dbReference type="GO" id="GO:0010038">
    <property type="term" value="P:response to metal ion"/>
    <property type="evidence" value="ECO:0007669"/>
    <property type="project" value="InterPro"/>
</dbReference>
<dbReference type="eggNOG" id="KOG0632">
    <property type="taxonomic scope" value="Eukaryota"/>
</dbReference>
<accession>K0TDL9</accession>
<keyword evidence="3" id="KW-0808">Transferase</keyword>
<dbReference type="OrthoDB" id="448954at2759"/>
<keyword evidence="4" id="KW-0479">Metal-binding</keyword>
<dbReference type="AlphaFoldDB" id="K0TDL9"/>
<dbReference type="PROSITE" id="PS51443">
    <property type="entry name" value="PCS"/>
    <property type="match status" value="1"/>
</dbReference>
<dbReference type="EMBL" id="AGNL01001700">
    <property type="protein sequence ID" value="EJK76788.1"/>
    <property type="molecule type" value="Genomic_DNA"/>
</dbReference>
<name>K0TDL9_THAOC</name>
<dbReference type="OMA" id="MENRDSH"/>
<dbReference type="SUPFAM" id="SSF54001">
    <property type="entry name" value="Cysteine proteinases"/>
    <property type="match status" value="1"/>
</dbReference>
<dbReference type="PANTHER" id="PTHR33447">
    <property type="entry name" value="GLUTATHIONE GAMMA-GLUTAMYLCYSTEINYLTRANSFERASE"/>
    <property type="match status" value="1"/>
</dbReference>
<dbReference type="Pfam" id="PF05023">
    <property type="entry name" value="Phytochelatin"/>
    <property type="match status" value="1"/>
</dbReference>
<protein>
    <recommendedName>
        <fullName evidence="1">glutathione gamma-glutamylcysteinyltransferase</fullName>
        <ecNumber evidence="1">2.3.2.15</ecNumber>
    </recommendedName>
</protein>
<dbReference type="Proteomes" id="UP000266841">
    <property type="component" value="Unassembled WGS sequence"/>
</dbReference>
<dbReference type="InterPro" id="IPR038765">
    <property type="entry name" value="Papain-like_cys_pep_sf"/>
</dbReference>
<evidence type="ECO:0000256" key="1">
    <source>
        <dbReference type="ARBA" id="ARBA00012468"/>
    </source>
</evidence>
<proteinExistence type="predicted"/>
<evidence type="ECO:0000259" key="5">
    <source>
        <dbReference type="PROSITE" id="PS51443"/>
    </source>
</evidence>